<dbReference type="RefSeq" id="WP_268150335.1">
    <property type="nucleotide sequence ID" value="NZ_JAPPUW010000009.1"/>
</dbReference>
<comment type="caution">
    <text evidence="2">The sequence shown here is derived from an EMBL/GenBank/DDBJ whole genome shotgun (WGS) entry which is preliminary data.</text>
</comment>
<evidence type="ECO:0000313" key="2">
    <source>
        <dbReference type="EMBL" id="MDG0861063.1"/>
    </source>
</evidence>
<name>A0A9X4LDC3_9BURK</name>
<feature type="region of interest" description="Disordered" evidence="1">
    <location>
        <begin position="305"/>
        <end position="421"/>
    </location>
</feature>
<organism evidence="2 3">
    <name type="scientific">Pelomonas aquatica</name>
    <dbReference type="NCBI Taxonomy" id="431058"/>
    <lineage>
        <taxon>Bacteria</taxon>
        <taxon>Pseudomonadati</taxon>
        <taxon>Pseudomonadota</taxon>
        <taxon>Betaproteobacteria</taxon>
        <taxon>Burkholderiales</taxon>
        <taxon>Sphaerotilaceae</taxon>
        <taxon>Roseateles</taxon>
    </lineage>
</organism>
<sequence>MSAAAIAALPRRPPPDPRLLRRCLLLAVLLHVWLVLVFGNATGSAAPGLGVWGSLTVKLLGRSGDEAGAPPGDGAAAGERSPGESAGAARQGRWNPRELPPEAAATDAPPDRTTLDLPEGFRPVERENLSPPPARIAPAESTVLPMQRADLARATPAAGLQPPGAELPTPVGRLEARPEAAATVLAPVTRLRPPAPAVEAPPLSSDLPAPVQRLEPASPAAAEAAAALPRPAELRAAPAPAAVAPSTELPPPVRRLEAAAESGAAPALPRATELRPAGAAPPPAMALPNAQDLPAAVRRLESTEGAGAVAPMQPPANARMDAAAPAAAPLSDLSGALPGQVSAPAGPARGDPNTSPFAAPRALPGSPDGGPRAGAEAALPPDAAASAARAPLNLSLPRGDIGARRGPGLVELLPQPPERKSRLEQSIEDAANKDCRKAYSNAGILAAVPLAIDAARGKGCRW</sequence>
<feature type="compositionally biased region" description="Low complexity" evidence="1">
    <location>
        <begin position="315"/>
        <end position="329"/>
    </location>
</feature>
<keyword evidence="3" id="KW-1185">Reference proteome</keyword>
<dbReference type="AlphaFoldDB" id="A0A9X4LDC3"/>
<feature type="region of interest" description="Disordered" evidence="1">
    <location>
        <begin position="64"/>
        <end position="117"/>
    </location>
</feature>
<feature type="compositionally biased region" description="Low complexity" evidence="1">
    <location>
        <begin position="373"/>
        <end position="397"/>
    </location>
</feature>
<reference evidence="2" key="1">
    <citation type="submission" date="2019-02" db="EMBL/GenBank/DDBJ databases">
        <title>Draft genome of the type strain Pelomonas aquatica CCUG 52575T.</title>
        <authorList>
            <person name="Gomila M."/>
            <person name="Lalucat J."/>
        </authorList>
    </citation>
    <scope>NUCLEOTIDE SEQUENCE</scope>
    <source>
        <strain evidence="2">CCUG 52575</strain>
    </source>
</reference>
<evidence type="ECO:0000256" key="1">
    <source>
        <dbReference type="SAM" id="MobiDB-lite"/>
    </source>
</evidence>
<accession>A0A9X4LDC3</accession>
<dbReference type="Proteomes" id="UP001152766">
    <property type="component" value="Unassembled WGS sequence"/>
</dbReference>
<proteinExistence type="predicted"/>
<gene>
    <name evidence="2" type="ORF">EXJ73_01055</name>
</gene>
<protein>
    <submittedName>
        <fullName evidence="2">Uncharacterized protein</fullName>
    </submittedName>
</protein>
<evidence type="ECO:0000313" key="3">
    <source>
        <dbReference type="Proteomes" id="UP001152766"/>
    </source>
</evidence>
<feature type="compositionally biased region" description="Low complexity" evidence="1">
    <location>
        <begin position="66"/>
        <end position="79"/>
    </location>
</feature>
<dbReference type="EMBL" id="SGUG01000001">
    <property type="protein sequence ID" value="MDG0861063.1"/>
    <property type="molecule type" value="Genomic_DNA"/>
</dbReference>